<dbReference type="AlphaFoldDB" id="A0AA38S7E0"/>
<organism evidence="2 3">
    <name type="scientific">Centaurea solstitialis</name>
    <name type="common">yellow star-thistle</name>
    <dbReference type="NCBI Taxonomy" id="347529"/>
    <lineage>
        <taxon>Eukaryota</taxon>
        <taxon>Viridiplantae</taxon>
        <taxon>Streptophyta</taxon>
        <taxon>Embryophyta</taxon>
        <taxon>Tracheophyta</taxon>
        <taxon>Spermatophyta</taxon>
        <taxon>Magnoliopsida</taxon>
        <taxon>eudicotyledons</taxon>
        <taxon>Gunneridae</taxon>
        <taxon>Pentapetalae</taxon>
        <taxon>asterids</taxon>
        <taxon>campanulids</taxon>
        <taxon>Asterales</taxon>
        <taxon>Asteraceae</taxon>
        <taxon>Carduoideae</taxon>
        <taxon>Cardueae</taxon>
        <taxon>Centaureinae</taxon>
        <taxon>Centaurea</taxon>
    </lineage>
</organism>
<keyword evidence="3" id="KW-1185">Reference proteome</keyword>
<reference evidence="2" key="1">
    <citation type="submission" date="2023-03" db="EMBL/GenBank/DDBJ databases">
        <title>Chromosome-scale reference genome and RAD-based genetic map of yellow starthistle (Centaurea solstitialis) reveal putative structural variation and QTLs associated with invader traits.</title>
        <authorList>
            <person name="Reatini B."/>
            <person name="Cang F.A."/>
            <person name="Jiang Q."/>
            <person name="Mckibben M.T.W."/>
            <person name="Barker M.S."/>
            <person name="Rieseberg L.H."/>
            <person name="Dlugosch K.M."/>
        </authorList>
    </citation>
    <scope>NUCLEOTIDE SEQUENCE</scope>
    <source>
        <strain evidence="2">CAN-66</strain>
        <tissue evidence="2">Leaf</tissue>
    </source>
</reference>
<evidence type="ECO:0000313" key="2">
    <source>
        <dbReference type="EMBL" id="KAJ9537163.1"/>
    </source>
</evidence>
<protein>
    <submittedName>
        <fullName evidence="2">Uncharacterized protein</fullName>
    </submittedName>
</protein>
<comment type="caution">
    <text evidence="2">The sequence shown here is derived from an EMBL/GenBank/DDBJ whole genome shotgun (WGS) entry which is preliminary data.</text>
</comment>
<feature type="region of interest" description="Disordered" evidence="1">
    <location>
        <begin position="52"/>
        <end position="80"/>
    </location>
</feature>
<evidence type="ECO:0000313" key="3">
    <source>
        <dbReference type="Proteomes" id="UP001172457"/>
    </source>
</evidence>
<sequence length="144" mass="16223">MFRTLCKTWAAHCVNLIIGDIIEKMLKIRAFFRKCKTYDSFRRVLNMMKEAGTESGKGSGKGSGKESGTESSDDKPSELSTKLVETVTSHVSATGFVGFWCKGYLGFLPLRSVVQSLPNWRRLLQELDYVLSIHCKRLLPKSLQ</sequence>
<evidence type="ECO:0000256" key="1">
    <source>
        <dbReference type="SAM" id="MobiDB-lite"/>
    </source>
</evidence>
<feature type="compositionally biased region" description="Basic and acidic residues" evidence="1">
    <location>
        <begin position="63"/>
        <end position="77"/>
    </location>
</feature>
<dbReference type="EMBL" id="JARYMX010000008">
    <property type="protein sequence ID" value="KAJ9537163.1"/>
    <property type="molecule type" value="Genomic_DNA"/>
</dbReference>
<accession>A0AA38S7E0</accession>
<proteinExistence type="predicted"/>
<gene>
    <name evidence="2" type="ORF">OSB04_029896</name>
</gene>
<dbReference type="Proteomes" id="UP001172457">
    <property type="component" value="Chromosome 8"/>
</dbReference>
<name>A0AA38S7E0_9ASTR</name>